<proteinExistence type="predicted"/>
<organism evidence="1 2">
    <name type="scientific">Vermiconidia calcicola</name>
    <dbReference type="NCBI Taxonomy" id="1690605"/>
    <lineage>
        <taxon>Eukaryota</taxon>
        <taxon>Fungi</taxon>
        <taxon>Dikarya</taxon>
        <taxon>Ascomycota</taxon>
        <taxon>Pezizomycotina</taxon>
        <taxon>Dothideomycetes</taxon>
        <taxon>Dothideomycetidae</taxon>
        <taxon>Mycosphaerellales</taxon>
        <taxon>Extremaceae</taxon>
        <taxon>Vermiconidia</taxon>
    </lineage>
</organism>
<comment type="caution">
    <text evidence="1">The sequence shown here is derived from an EMBL/GenBank/DDBJ whole genome shotgun (WGS) entry which is preliminary data.</text>
</comment>
<evidence type="ECO:0000313" key="2">
    <source>
        <dbReference type="Proteomes" id="UP001281147"/>
    </source>
</evidence>
<dbReference type="EMBL" id="JAUTXU010000037">
    <property type="protein sequence ID" value="KAK3717415.1"/>
    <property type="molecule type" value="Genomic_DNA"/>
</dbReference>
<protein>
    <submittedName>
        <fullName evidence="1">Uncharacterized protein</fullName>
    </submittedName>
</protein>
<reference evidence="1" key="1">
    <citation type="submission" date="2023-07" db="EMBL/GenBank/DDBJ databases">
        <title>Black Yeasts Isolated from many extreme environments.</title>
        <authorList>
            <person name="Coleine C."/>
            <person name="Stajich J.E."/>
            <person name="Selbmann L."/>
        </authorList>
    </citation>
    <scope>NUCLEOTIDE SEQUENCE</scope>
    <source>
        <strain evidence="1">CCFEE 5714</strain>
    </source>
</reference>
<gene>
    <name evidence="1" type="ORF">LTR37_005804</name>
</gene>
<name>A0ACC3NKZ6_9PEZI</name>
<evidence type="ECO:0000313" key="1">
    <source>
        <dbReference type="EMBL" id="KAK3717415.1"/>
    </source>
</evidence>
<keyword evidence="2" id="KW-1185">Reference proteome</keyword>
<sequence length="846" mass="92032">MPLILGNRTKCVFAALAVAVWLTPSSQAAALVKREYPPRPLPQSATEFDLKWQPVMDFDTDSCYNVPMIGPGGYLSEGLSEDSDPASDCRDLTDLDNSNAYARQRCNNGWCATVYDYYWEKDIGHVTGHRHDIEHVASCNSQVVWVQNGVLRYISVSGHGGYLWKKADDPGVYKDGNRVKVVYHRSTGQTHSLRFANGDDASNPENAKRAWIRSPLVSYNGFPTKELRDKALNNDWGSANPGISDANFAGNLKGAIPFYLTDCEEGGQCATKDPLFKFDYDLDEGSPGFPPDKEPSTPPPPPSNNMKVMVVGDSITHGQEGDFTWRYRIWQWFRSTGMNVDFVGPYSGTQPLAQPAPPQPPPFLGEAGPDNSEPRTFGKYHPAVPTDFDSNHFAVWGRQLAQDAGLIRAHVDQFKPDMLLVLLGFNDMGWFVSDAQQTLQTMRKFISEARLGNTNLKFAIGNVPQRSFIGGREDLVQKTTQYNNDLPALLKELSTSASPIELVDVAGNYQCNRDSCPAGYDGLHPNAWGEYLIAEAFSKTLKDRYRIGSGYLQVPPRTAPELQRNVAIPSNIKAVPQPMGVLVTWDRVGGVISYGVRSRNRGAADWQAGGAPANRYDHTFTVKGIEWEFQVRSQYGDVSNGGAVGAWSGSYFATADRSTPAPPDNISTRPTANGMEVTWGPVPGNPLIDRFAVTLFDQDTPGAFIQTYGVKRSPFVPPATDIVRGHRYSVWVASWGGVGLGGLPNGGPATIAGVPGTPAAPNNLVAKNQDAATVNLTWNAVNGAAAYKVYVDADEAAGGQKDLKGTFVNTNSYGIAFMFPGICVTAINGGLESSRTCVTPPKAPCF</sequence>
<dbReference type="Proteomes" id="UP001281147">
    <property type="component" value="Unassembled WGS sequence"/>
</dbReference>
<accession>A0ACC3NKZ6</accession>